<sequence>MVFSTADGFGWKIRMTSRRGDAATILDSGLPALKETGGDTSGYGGIQTSDVLLTKILPHLVLLILHIRRSYRYPRSSSKLVPNVLDGREVWGPCWPRKNTEKKYHAIAAEPSCPAHDPFRVDEASLIASLHSRRPKASTPPVPYGLPVFSRLARCICRDDWTDIWYQGSTTWWGVGPLSTKAVGAQGLERFPLSLTDRAVSGNLLRLCPGEALGVWIEPRPDHTLDDELEEQRVAPEVTSERKICDCEHTSSEGCHWQAGLLNWFRALHEAAMAHLIRVAVPPLSFPRFLAPSVGKVSRHHLKQPGMAPSVDPSVPRLSCASTTHALRTRSPRWRYDGRTTYLSVREGA</sequence>
<accession>A0ABQ9GKV7</accession>
<keyword evidence="2" id="KW-1185">Reference proteome</keyword>
<comment type="caution">
    <text evidence="1">The sequence shown here is derived from an EMBL/GenBank/DDBJ whole genome shotgun (WGS) entry which is preliminary data.</text>
</comment>
<protein>
    <submittedName>
        <fullName evidence="1">Uncharacterized protein</fullName>
    </submittedName>
</protein>
<evidence type="ECO:0000313" key="1">
    <source>
        <dbReference type="EMBL" id="KAJ8872660.1"/>
    </source>
</evidence>
<organism evidence="1 2">
    <name type="scientific">Dryococelus australis</name>
    <dbReference type="NCBI Taxonomy" id="614101"/>
    <lineage>
        <taxon>Eukaryota</taxon>
        <taxon>Metazoa</taxon>
        <taxon>Ecdysozoa</taxon>
        <taxon>Arthropoda</taxon>
        <taxon>Hexapoda</taxon>
        <taxon>Insecta</taxon>
        <taxon>Pterygota</taxon>
        <taxon>Neoptera</taxon>
        <taxon>Polyneoptera</taxon>
        <taxon>Phasmatodea</taxon>
        <taxon>Verophasmatodea</taxon>
        <taxon>Anareolatae</taxon>
        <taxon>Phasmatidae</taxon>
        <taxon>Eurycanthinae</taxon>
        <taxon>Dryococelus</taxon>
    </lineage>
</organism>
<reference evidence="1 2" key="1">
    <citation type="submission" date="2023-02" db="EMBL/GenBank/DDBJ databases">
        <title>LHISI_Scaffold_Assembly.</title>
        <authorList>
            <person name="Stuart O.P."/>
            <person name="Cleave R."/>
            <person name="Magrath M.J.L."/>
            <person name="Mikheyev A.S."/>
        </authorList>
    </citation>
    <scope>NUCLEOTIDE SEQUENCE [LARGE SCALE GENOMIC DNA]</scope>
    <source>
        <strain evidence="1">Daus_M_001</strain>
        <tissue evidence="1">Leg muscle</tissue>
    </source>
</reference>
<dbReference type="EMBL" id="JARBHB010000011">
    <property type="protein sequence ID" value="KAJ8872660.1"/>
    <property type="molecule type" value="Genomic_DNA"/>
</dbReference>
<gene>
    <name evidence="1" type="ORF">PR048_026270</name>
</gene>
<proteinExistence type="predicted"/>
<evidence type="ECO:0000313" key="2">
    <source>
        <dbReference type="Proteomes" id="UP001159363"/>
    </source>
</evidence>
<name>A0ABQ9GKV7_9NEOP</name>
<dbReference type="Proteomes" id="UP001159363">
    <property type="component" value="Chromosome 10"/>
</dbReference>